<feature type="region of interest" description="Disordered" evidence="6">
    <location>
        <begin position="1"/>
        <end position="37"/>
    </location>
</feature>
<feature type="compositionally biased region" description="Basic and acidic residues" evidence="6">
    <location>
        <begin position="195"/>
        <end position="223"/>
    </location>
</feature>
<dbReference type="FunFam" id="3.40.50.300:FF:000222">
    <property type="entry name" value="RAB32, member RAS oncogene family"/>
    <property type="match status" value="1"/>
</dbReference>
<reference evidence="8" key="1">
    <citation type="submission" date="2025-08" db="UniProtKB">
        <authorList>
            <consortium name="RefSeq"/>
        </authorList>
    </citation>
    <scope>IDENTIFICATION</scope>
    <source>
        <tissue evidence="8">Whole body</tissue>
    </source>
</reference>
<evidence type="ECO:0000256" key="3">
    <source>
        <dbReference type="ARBA" id="ARBA00023134"/>
    </source>
</evidence>
<feature type="compositionally biased region" description="Basic and acidic residues" evidence="6">
    <location>
        <begin position="289"/>
        <end position="301"/>
    </location>
</feature>
<dbReference type="CDD" id="cd04107">
    <property type="entry name" value="Rab32_Rab38"/>
    <property type="match status" value="1"/>
</dbReference>
<name>A0A6J1PHA6_9HYME</name>
<feature type="compositionally biased region" description="Basic and acidic residues" evidence="6">
    <location>
        <begin position="119"/>
        <end position="128"/>
    </location>
</feature>
<feature type="region of interest" description="Disordered" evidence="6">
    <location>
        <begin position="92"/>
        <end position="232"/>
    </location>
</feature>
<dbReference type="PRINTS" id="PR00449">
    <property type="entry name" value="RASTRNSFRMNG"/>
</dbReference>
<protein>
    <submittedName>
        <fullName evidence="8">Ras-related protein Rab-33 isoform X2</fullName>
    </submittedName>
</protein>
<dbReference type="Gene3D" id="3.40.50.300">
    <property type="entry name" value="P-loop containing nucleotide triphosphate hydrolases"/>
    <property type="match status" value="1"/>
</dbReference>
<dbReference type="SUPFAM" id="SSF52540">
    <property type="entry name" value="P-loop containing nucleoside triphosphate hydrolases"/>
    <property type="match status" value="1"/>
</dbReference>
<keyword evidence="2" id="KW-0547">Nucleotide-binding</keyword>
<dbReference type="SMART" id="SM00176">
    <property type="entry name" value="RAN"/>
    <property type="match status" value="1"/>
</dbReference>
<keyword evidence="3" id="KW-0342">GTP-binding</keyword>
<dbReference type="PROSITE" id="PS51421">
    <property type="entry name" value="RAS"/>
    <property type="match status" value="1"/>
</dbReference>
<dbReference type="PANTHER" id="PTHR47981:SF39">
    <property type="entry name" value="RAS-RELATED PROTEIN RAB"/>
    <property type="match status" value="1"/>
</dbReference>
<dbReference type="GO" id="GO:0003924">
    <property type="term" value="F:GTPase activity"/>
    <property type="evidence" value="ECO:0007669"/>
    <property type="project" value="InterPro"/>
</dbReference>
<dbReference type="GO" id="GO:0005764">
    <property type="term" value="C:lysosome"/>
    <property type="evidence" value="ECO:0007669"/>
    <property type="project" value="TreeGrafter"/>
</dbReference>
<evidence type="ECO:0000313" key="7">
    <source>
        <dbReference type="Proteomes" id="UP000504618"/>
    </source>
</evidence>
<sequence>MDRNENTNEGGSSPDTVIARSSSEEEKRKSVVASTSGEYITVGDSSSSLDTLTGGSVATLSSSANADDRKKGKFGAFKSSLREGNLFKIKKKTRETDVSSSFEAEQRDKEISQQQQSQRLEDEKEPKLTTDALSSAALKKKKKKSHSLVRKLSLNKFRMSSEQQEPRHTPEGGNSSRSQSQSSQESPVHTYARAAKRENDDALEREKGVKEEIKKPEKLEKSTKTVSVVQRISPSLTIKSFAGTVQQAAHHQISPDTERQSQQENQDNASPFDKRCSSTLPYALSRWPEPSETKPAEDPAARRGKSSSNNAPNLGVSEKREHLYKILVIGELGAGKTSIIKRYVHQFFSQHYRATIGVDFALKVLNWDPHTIIRLQLWDIAGQERFGNMTRVYYKEAVGAFIVFDVTRSATLDAVVKWKQDLDSKVQLPDGSAIPCVLLANKCDQQKEGLVNSPAKMDEYCKEKNFSGWFETSAKENINIEEAAKFLVNKILQNDQVIKDNGVQDQTDGERFALNQSPTSSKKSCSC</sequence>
<proteinExistence type="inferred from homology"/>
<organism evidence="7 8">
    <name type="scientific">Temnothorax curvispinosus</name>
    <dbReference type="NCBI Taxonomy" id="300111"/>
    <lineage>
        <taxon>Eukaryota</taxon>
        <taxon>Metazoa</taxon>
        <taxon>Ecdysozoa</taxon>
        <taxon>Arthropoda</taxon>
        <taxon>Hexapoda</taxon>
        <taxon>Insecta</taxon>
        <taxon>Pterygota</taxon>
        <taxon>Neoptera</taxon>
        <taxon>Endopterygota</taxon>
        <taxon>Hymenoptera</taxon>
        <taxon>Apocrita</taxon>
        <taxon>Aculeata</taxon>
        <taxon>Formicoidea</taxon>
        <taxon>Formicidae</taxon>
        <taxon>Myrmicinae</taxon>
        <taxon>Temnothorax</taxon>
    </lineage>
</organism>
<evidence type="ECO:0000313" key="8">
    <source>
        <dbReference type="RefSeq" id="XP_024868929.1"/>
    </source>
</evidence>
<gene>
    <name evidence="8" type="primary">LOC112452762</name>
</gene>
<dbReference type="GO" id="GO:0090385">
    <property type="term" value="P:phagosome-lysosome fusion"/>
    <property type="evidence" value="ECO:0007669"/>
    <property type="project" value="TreeGrafter"/>
</dbReference>
<keyword evidence="7" id="KW-1185">Reference proteome</keyword>
<dbReference type="GeneID" id="112452762"/>
<dbReference type="GO" id="GO:0005802">
    <property type="term" value="C:trans-Golgi network"/>
    <property type="evidence" value="ECO:0007669"/>
    <property type="project" value="InterPro"/>
</dbReference>
<dbReference type="SMART" id="SM00173">
    <property type="entry name" value="RAS"/>
    <property type="match status" value="1"/>
</dbReference>
<dbReference type="InterPro" id="IPR005225">
    <property type="entry name" value="Small_GTP-bd"/>
</dbReference>
<dbReference type="GO" id="GO:0005525">
    <property type="term" value="F:GTP binding"/>
    <property type="evidence" value="ECO:0007669"/>
    <property type="project" value="UniProtKB-KW"/>
</dbReference>
<evidence type="ECO:0000256" key="4">
    <source>
        <dbReference type="ARBA" id="ARBA00023288"/>
    </source>
</evidence>
<dbReference type="GO" id="GO:0045335">
    <property type="term" value="C:phagocytic vesicle"/>
    <property type="evidence" value="ECO:0007669"/>
    <property type="project" value="TreeGrafter"/>
</dbReference>
<dbReference type="PANTHER" id="PTHR47981">
    <property type="entry name" value="RAB FAMILY"/>
    <property type="match status" value="1"/>
</dbReference>
<dbReference type="PROSITE" id="PS51419">
    <property type="entry name" value="RAB"/>
    <property type="match status" value="1"/>
</dbReference>
<dbReference type="GO" id="GO:0005770">
    <property type="term" value="C:late endosome"/>
    <property type="evidence" value="ECO:0007669"/>
    <property type="project" value="TreeGrafter"/>
</dbReference>
<feature type="compositionally biased region" description="Basic residues" evidence="6">
    <location>
        <begin position="138"/>
        <end position="149"/>
    </location>
</feature>
<dbReference type="InterPro" id="IPR030697">
    <property type="entry name" value="Rab29/Rab38/Rab32"/>
</dbReference>
<dbReference type="Pfam" id="PF00071">
    <property type="entry name" value="Ras"/>
    <property type="match status" value="1"/>
</dbReference>
<dbReference type="SMART" id="SM00174">
    <property type="entry name" value="RHO"/>
    <property type="match status" value="1"/>
</dbReference>
<dbReference type="InterPro" id="IPR027417">
    <property type="entry name" value="P-loop_NTPase"/>
</dbReference>
<dbReference type="RefSeq" id="XP_024868929.1">
    <property type="nucleotide sequence ID" value="XM_025013161.1"/>
</dbReference>
<evidence type="ECO:0000256" key="5">
    <source>
        <dbReference type="ARBA" id="ARBA00023289"/>
    </source>
</evidence>
<keyword evidence="5" id="KW-0636">Prenylation</keyword>
<dbReference type="NCBIfam" id="TIGR00231">
    <property type="entry name" value="small_GTP"/>
    <property type="match status" value="1"/>
</dbReference>
<keyword evidence="4" id="KW-0449">Lipoprotein</keyword>
<evidence type="ECO:0000256" key="6">
    <source>
        <dbReference type="SAM" id="MobiDB-lite"/>
    </source>
</evidence>
<dbReference type="GO" id="GO:0008333">
    <property type="term" value="P:endosome to lysosome transport"/>
    <property type="evidence" value="ECO:0007669"/>
    <property type="project" value="TreeGrafter"/>
</dbReference>
<comment type="similarity">
    <text evidence="1">Belongs to the small GTPase superfamily. Rab family.</text>
</comment>
<feature type="compositionally biased region" description="Low complexity" evidence="6">
    <location>
        <begin position="175"/>
        <end position="186"/>
    </location>
</feature>
<feature type="region of interest" description="Disordered" evidence="6">
    <location>
        <begin position="247"/>
        <end position="314"/>
    </location>
</feature>
<accession>A0A6J1PHA6</accession>
<dbReference type="Proteomes" id="UP000504618">
    <property type="component" value="Unplaced"/>
</dbReference>
<dbReference type="AlphaFoldDB" id="A0A6J1PHA6"/>
<evidence type="ECO:0000256" key="1">
    <source>
        <dbReference type="ARBA" id="ARBA00006270"/>
    </source>
</evidence>
<evidence type="ECO:0000256" key="2">
    <source>
        <dbReference type="ARBA" id="ARBA00022741"/>
    </source>
</evidence>
<dbReference type="InterPro" id="IPR001806">
    <property type="entry name" value="Small_GTPase"/>
</dbReference>
<dbReference type="SMART" id="SM00175">
    <property type="entry name" value="RAB"/>
    <property type="match status" value="1"/>
</dbReference>
<dbReference type="CTD" id="10981"/>